<accession>A0AAD9VH39</accession>
<protein>
    <submittedName>
        <fullName evidence="4">Diphosphoinositol polyphosphate phosphohydrolase 1</fullName>
    </submittedName>
</protein>
<sequence length="119" mass="13659">MTCLWLVPTCLATQRVYKQLSRAKQKSISFALFFVPAMKEREDTEKKKRLYDAEGYTQRAGCLCFKTESEKEVLLVTSNSCPDKWIVPAGGVEPGEQYHDAAKREVLEEVSGRCTREYR</sequence>
<gene>
    <name evidence="4" type="ORF">P5673_000508</name>
</gene>
<name>A0AAD9VH39_ACRCE</name>
<reference evidence="4" key="2">
    <citation type="journal article" date="2023" name="Science">
        <title>Genomic signatures of disease resistance in endangered staghorn corals.</title>
        <authorList>
            <person name="Vollmer S.V."/>
            <person name="Selwyn J.D."/>
            <person name="Despard B.A."/>
            <person name="Roesel C.L."/>
        </authorList>
    </citation>
    <scope>NUCLEOTIDE SEQUENCE</scope>
    <source>
        <strain evidence="4">K2</strain>
    </source>
</reference>
<dbReference type="GO" id="GO:0000298">
    <property type="term" value="F:endopolyphosphatase activity"/>
    <property type="evidence" value="ECO:0007669"/>
    <property type="project" value="TreeGrafter"/>
</dbReference>
<dbReference type="PANTHER" id="PTHR12629:SF0">
    <property type="entry name" value="DIPHOSPHOINOSITOL-POLYPHOSPHATE DIPHOSPHATASE"/>
    <property type="match status" value="1"/>
</dbReference>
<organism evidence="4 5">
    <name type="scientific">Acropora cervicornis</name>
    <name type="common">Staghorn coral</name>
    <dbReference type="NCBI Taxonomy" id="6130"/>
    <lineage>
        <taxon>Eukaryota</taxon>
        <taxon>Metazoa</taxon>
        <taxon>Cnidaria</taxon>
        <taxon>Anthozoa</taxon>
        <taxon>Hexacorallia</taxon>
        <taxon>Scleractinia</taxon>
        <taxon>Astrocoeniina</taxon>
        <taxon>Acroporidae</taxon>
        <taxon>Acropora</taxon>
    </lineage>
</organism>
<keyword evidence="1" id="KW-0479">Metal-binding</keyword>
<dbReference type="GO" id="GO:1901911">
    <property type="term" value="P:adenosine 5'-(hexahydrogen pentaphosphate) catabolic process"/>
    <property type="evidence" value="ECO:0007669"/>
    <property type="project" value="TreeGrafter"/>
</dbReference>
<dbReference type="GO" id="GO:1901909">
    <property type="term" value="P:diadenosine hexaphosphate catabolic process"/>
    <property type="evidence" value="ECO:0007669"/>
    <property type="project" value="TreeGrafter"/>
</dbReference>
<dbReference type="PANTHER" id="PTHR12629">
    <property type="entry name" value="DIPHOSPHOINOSITOL POLYPHOSPHATE PHOSPHOHYDROLASE"/>
    <property type="match status" value="1"/>
</dbReference>
<proteinExistence type="predicted"/>
<evidence type="ECO:0000313" key="4">
    <source>
        <dbReference type="EMBL" id="KAK2574353.1"/>
    </source>
</evidence>
<comment type="caution">
    <text evidence="4">The sequence shown here is derived from an EMBL/GenBank/DDBJ whole genome shotgun (WGS) entry which is preliminary data.</text>
</comment>
<dbReference type="Pfam" id="PF00293">
    <property type="entry name" value="NUDIX"/>
    <property type="match status" value="1"/>
</dbReference>
<dbReference type="Proteomes" id="UP001249851">
    <property type="component" value="Unassembled WGS sequence"/>
</dbReference>
<dbReference type="GO" id="GO:0005634">
    <property type="term" value="C:nucleus"/>
    <property type="evidence" value="ECO:0007669"/>
    <property type="project" value="TreeGrafter"/>
</dbReference>
<dbReference type="GO" id="GO:0005737">
    <property type="term" value="C:cytoplasm"/>
    <property type="evidence" value="ECO:0007669"/>
    <property type="project" value="TreeGrafter"/>
</dbReference>
<evidence type="ECO:0000313" key="5">
    <source>
        <dbReference type="Proteomes" id="UP001249851"/>
    </source>
</evidence>
<keyword evidence="5" id="KW-1185">Reference proteome</keyword>
<evidence type="ECO:0000256" key="1">
    <source>
        <dbReference type="ARBA" id="ARBA00022723"/>
    </source>
</evidence>
<evidence type="ECO:0000259" key="3">
    <source>
        <dbReference type="PROSITE" id="PS51462"/>
    </source>
</evidence>
<reference evidence="4" key="1">
    <citation type="journal article" date="2023" name="G3 (Bethesda)">
        <title>Whole genome assembly and annotation of the endangered Caribbean coral Acropora cervicornis.</title>
        <authorList>
            <person name="Selwyn J.D."/>
            <person name="Vollmer S.V."/>
        </authorList>
    </citation>
    <scope>NUCLEOTIDE SEQUENCE</scope>
    <source>
        <strain evidence="4">K2</strain>
    </source>
</reference>
<dbReference type="GO" id="GO:0034432">
    <property type="term" value="F:bis(5'-adenosyl)-pentaphosphatase activity"/>
    <property type="evidence" value="ECO:0007669"/>
    <property type="project" value="TreeGrafter"/>
</dbReference>
<dbReference type="PROSITE" id="PS51462">
    <property type="entry name" value="NUDIX"/>
    <property type="match status" value="1"/>
</dbReference>
<dbReference type="GO" id="GO:1901907">
    <property type="term" value="P:diadenosine pentaphosphate catabolic process"/>
    <property type="evidence" value="ECO:0007669"/>
    <property type="project" value="TreeGrafter"/>
</dbReference>
<dbReference type="Gene3D" id="3.90.79.10">
    <property type="entry name" value="Nucleoside Triphosphate Pyrophosphohydrolase"/>
    <property type="match status" value="1"/>
</dbReference>
<dbReference type="GO" id="GO:0034431">
    <property type="term" value="F:bis(5'-adenosyl)-hexaphosphatase activity"/>
    <property type="evidence" value="ECO:0007669"/>
    <property type="project" value="TreeGrafter"/>
</dbReference>
<dbReference type="EMBL" id="JARQWQ010000001">
    <property type="protein sequence ID" value="KAK2574353.1"/>
    <property type="molecule type" value="Genomic_DNA"/>
</dbReference>
<evidence type="ECO:0000256" key="2">
    <source>
        <dbReference type="ARBA" id="ARBA00022801"/>
    </source>
</evidence>
<dbReference type="GO" id="GO:0008486">
    <property type="term" value="F:diphosphoinositol-polyphosphate diphosphatase activity"/>
    <property type="evidence" value="ECO:0007669"/>
    <property type="project" value="TreeGrafter"/>
</dbReference>
<dbReference type="InterPro" id="IPR015797">
    <property type="entry name" value="NUDIX_hydrolase-like_dom_sf"/>
</dbReference>
<dbReference type="SUPFAM" id="SSF55811">
    <property type="entry name" value="Nudix"/>
    <property type="match status" value="1"/>
</dbReference>
<feature type="domain" description="Nudix hydrolase" evidence="3">
    <location>
        <begin position="55"/>
        <end position="119"/>
    </location>
</feature>
<dbReference type="InterPro" id="IPR000086">
    <property type="entry name" value="NUDIX_hydrolase_dom"/>
</dbReference>
<dbReference type="GO" id="GO:0071543">
    <property type="term" value="P:diphosphoinositol polyphosphate metabolic process"/>
    <property type="evidence" value="ECO:0007669"/>
    <property type="project" value="TreeGrafter"/>
</dbReference>
<dbReference type="GO" id="GO:0046872">
    <property type="term" value="F:metal ion binding"/>
    <property type="evidence" value="ECO:0007669"/>
    <property type="project" value="UniProtKB-KW"/>
</dbReference>
<keyword evidence="2" id="KW-0378">Hydrolase</keyword>
<dbReference type="AlphaFoldDB" id="A0AAD9VH39"/>